<dbReference type="GO" id="GO:0008237">
    <property type="term" value="F:metallopeptidase activity"/>
    <property type="evidence" value="ECO:0007669"/>
    <property type="project" value="UniProtKB-KW"/>
</dbReference>
<sequence length="946" mass="111487">MPLLLRQGLFNCIFILSCLLSFSQNKIKVKADFDVENRTIKISQTIQYYNDSDKVLESIYLNDWNNSYSSKNTPLAKRLAEEYKDEFQLVKDEDRGFSSIEYISQNGKHLDYHELKNQQDILKVYLEEPLQPHESYILDLEYTVRIPHAQFTRYGISDTGDISLRYWYITPAVYDGTWHYYSNKNLDDLFIPKANITLEISFPKKYHLTSDLDLVDLHEAPKNQIIRLQGENRNSNKIFLQKFSHFDTVETDTLSLVSDISGKDVELLDQVVIKEKVAKFITDNFGAYPHKKLLLSQIDYDKDPIYGLNFLPKFIKTHPVSFEYELKILKVALYNYLENTLLLNPRTEQWLIDGIQIYYMMQYVDQFYPNMKFLGSLADFWAARPFHASDMIYNDKYILAFMIMARTNRDQALTTAKDSLLKFNANIANKYKAGIGFKYLDDFTDKEMVEESIENYVKTSKLKNTSVSAFEEHLKSHTDKNIDWFFTDYLATRKVMDYKIKKVSKTEDSITLTIKNKGKNNMPVSLYTLKNDSVVAKQWVENIKEYKTLTIPRNDGDKLVLNYDNTIPEFNLRDNWKSIKGPLSNNKPLQIRLFKDIEDPNYSQVFIMPILEFNNIYDGINLGLKAYNKTVLRRMFYYKVAPQYSFGSNSVTGSLTVSKTHNIQDRNLYYLNYGFTGSYMSYAEDLFVRRVSPSVSLLYRDNKDFRSNKRGGLYFRFVDIHRDEDEQHIITTDEPNYSLFNTRFVYSNDNLINFYKWYVDLQFSNEFSKLSLNYEYRHLFENNRQINLRAFAGTFLKNNNDPNSDYFSFALNRPTDYLFDYNYLGRSETTGIFSQQYIPAEGGFKSKLEPAFANQWITTLNASTTLWRYILLYGDVGFVKNKFEDPKFVYGTGIRVNLVTDYFELYFPIYSNLGWEISQPHYSQHIRFIFTVDPQSLLGLFRRRWF</sequence>
<name>A0A2I7SLQ9_9FLAO</name>
<keyword evidence="1" id="KW-0378">Hydrolase</keyword>
<keyword evidence="1" id="KW-0645">Protease</keyword>
<protein>
    <submittedName>
        <fullName evidence="1">Metalloprotease</fullName>
    </submittedName>
</protein>
<keyword evidence="2" id="KW-1185">Reference proteome</keyword>
<dbReference type="Gene3D" id="1.10.390.10">
    <property type="entry name" value="Neutral Protease Domain 2"/>
    <property type="match status" value="1"/>
</dbReference>
<dbReference type="Proteomes" id="UP000236592">
    <property type="component" value="Chromosome"/>
</dbReference>
<dbReference type="OrthoDB" id="9813075at2"/>
<dbReference type="EMBL" id="CP025938">
    <property type="protein sequence ID" value="AUS06822.1"/>
    <property type="molecule type" value="Genomic_DNA"/>
</dbReference>
<dbReference type="GO" id="GO:0006508">
    <property type="term" value="P:proteolysis"/>
    <property type="evidence" value="ECO:0007669"/>
    <property type="project" value="UniProtKB-KW"/>
</dbReference>
<gene>
    <name evidence="1" type="ORF">C1A40_15845</name>
</gene>
<proteinExistence type="predicted"/>
<evidence type="ECO:0000313" key="1">
    <source>
        <dbReference type="EMBL" id="AUS06822.1"/>
    </source>
</evidence>
<accession>A0A2I7SLQ9</accession>
<reference evidence="2" key="1">
    <citation type="submission" date="2018-01" db="EMBL/GenBank/DDBJ databases">
        <title>Complete genome of Tamlana sp. UJ94.</title>
        <authorList>
            <person name="Jung J."/>
            <person name="Chung D."/>
            <person name="Bae S.S."/>
            <person name="Baek K."/>
        </authorList>
    </citation>
    <scope>NUCLEOTIDE SEQUENCE [LARGE SCALE GENOMIC DNA]</scope>
    <source>
        <strain evidence="2">UJ94</strain>
    </source>
</reference>
<evidence type="ECO:0000313" key="2">
    <source>
        <dbReference type="Proteomes" id="UP000236592"/>
    </source>
</evidence>
<dbReference type="KEGG" id="taj:C1A40_15845"/>
<dbReference type="PROSITE" id="PS51257">
    <property type="entry name" value="PROKAR_LIPOPROTEIN"/>
    <property type="match status" value="1"/>
</dbReference>
<organism evidence="1 2">
    <name type="scientific">Pseudotamlana carrageenivorans</name>
    <dbReference type="NCBI Taxonomy" id="2069432"/>
    <lineage>
        <taxon>Bacteria</taxon>
        <taxon>Pseudomonadati</taxon>
        <taxon>Bacteroidota</taxon>
        <taxon>Flavobacteriia</taxon>
        <taxon>Flavobacteriales</taxon>
        <taxon>Flavobacteriaceae</taxon>
        <taxon>Pseudotamlana</taxon>
    </lineage>
</organism>
<dbReference type="AlphaFoldDB" id="A0A2I7SLQ9"/>
<dbReference type="InterPro" id="IPR027268">
    <property type="entry name" value="Peptidase_M4/M1_CTD_sf"/>
</dbReference>
<keyword evidence="1" id="KW-0482">Metalloprotease</keyword>